<sequence length="162" mass="17562">MFCNKLLEKKSKTIRSFKKYEKNITPTCYSHSLDETTGCVFTQTTCMAALVPTLRRRPISALLLAIVTMSLATNSRLRLGASIGPSSTSPMLPATCLALPSVPRPLRPLGGGRRAALARPREGPAVVCQQGHMGRNFSKLLAPRATAFLSEIALFLTRSKST</sequence>
<dbReference type="EMBL" id="CADCXV010000269">
    <property type="protein sequence ID" value="CAB0029201.1"/>
    <property type="molecule type" value="Genomic_DNA"/>
</dbReference>
<keyword evidence="2" id="KW-1185">Reference proteome</keyword>
<proteinExistence type="predicted"/>
<dbReference type="AlphaFoldDB" id="A0A6H5HZA1"/>
<accession>A0A6H5HZA1</accession>
<name>A0A6H5HZA1_9HYME</name>
<organism evidence="1 2">
    <name type="scientific">Trichogramma brassicae</name>
    <dbReference type="NCBI Taxonomy" id="86971"/>
    <lineage>
        <taxon>Eukaryota</taxon>
        <taxon>Metazoa</taxon>
        <taxon>Ecdysozoa</taxon>
        <taxon>Arthropoda</taxon>
        <taxon>Hexapoda</taxon>
        <taxon>Insecta</taxon>
        <taxon>Pterygota</taxon>
        <taxon>Neoptera</taxon>
        <taxon>Endopterygota</taxon>
        <taxon>Hymenoptera</taxon>
        <taxon>Apocrita</taxon>
        <taxon>Proctotrupomorpha</taxon>
        <taxon>Chalcidoidea</taxon>
        <taxon>Trichogrammatidae</taxon>
        <taxon>Trichogramma</taxon>
    </lineage>
</organism>
<evidence type="ECO:0000313" key="1">
    <source>
        <dbReference type="EMBL" id="CAB0029201.1"/>
    </source>
</evidence>
<dbReference type="Proteomes" id="UP000479190">
    <property type="component" value="Unassembled WGS sequence"/>
</dbReference>
<protein>
    <submittedName>
        <fullName evidence="1">Uncharacterized protein</fullName>
    </submittedName>
</protein>
<gene>
    <name evidence="1" type="ORF">TBRA_LOCUS1264</name>
</gene>
<evidence type="ECO:0000313" key="2">
    <source>
        <dbReference type="Proteomes" id="UP000479190"/>
    </source>
</evidence>
<reference evidence="1 2" key="1">
    <citation type="submission" date="2020-02" db="EMBL/GenBank/DDBJ databases">
        <authorList>
            <person name="Ferguson B K."/>
        </authorList>
    </citation>
    <scope>NUCLEOTIDE SEQUENCE [LARGE SCALE GENOMIC DNA]</scope>
</reference>